<keyword evidence="3" id="KW-1185">Reference proteome</keyword>
<sequence>MKPAISLAVALFAGVISAQNIIVRFGDDIAKEKVYADVEVPLHTPGSEEISVMTLLQGTAMERRYMVWAKYFKLQENYQGVTCKLYFTDDGACYVINEQNPESRIGSMNSYLDYGFIKCTKVAPTSAP</sequence>
<reference evidence="2 3" key="1">
    <citation type="submission" date="2017-04" db="EMBL/GenBank/DDBJ databases">
        <title>Draft genome sequence of Marssonina coronaria NL1: causal agent of apple blotch.</title>
        <authorList>
            <person name="Cheng Q."/>
        </authorList>
    </citation>
    <scope>NUCLEOTIDE SEQUENCE [LARGE SCALE GENOMIC DNA]</scope>
    <source>
        <strain evidence="2 3">NL1</strain>
    </source>
</reference>
<accession>A0A218ZAY8</accession>
<dbReference type="InParanoid" id="A0A218ZAY8"/>
<feature type="chain" id="PRO_5012849612" evidence="1">
    <location>
        <begin position="19"/>
        <end position="128"/>
    </location>
</feature>
<dbReference type="AlphaFoldDB" id="A0A218ZAY8"/>
<evidence type="ECO:0000313" key="2">
    <source>
        <dbReference type="EMBL" id="OWP04912.1"/>
    </source>
</evidence>
<proteinExistence type="predicted"/>
<protein>
    <submittedName>
        <fullName evidence="2">Uncharacterized protein</fullName>
    </submittedName>
</protein>
<dbReference type="EMBL" id="MZNU01000091">
    <property type="protein sequence ID" value="OWP04912.1"/>
    <property type="molecule type" value="Genomic_DNA"/>
</dbReference>
<organism evidence="2 3">
    <name type="scientific">Diplocarpon coronariae</name>
    <dbReference type="NCBI Taxonomy" id="2795749"/>
    <lineage>
        <taxon>Eukaryota</taxon>
        <taxon>Fungi</taxon>
        <taxon>Dikarya</taxon>
        <taxon>Ascomycota</taxon>
        <taxon>Pezizomycotina</taxon>
        <taxon>Leotiomycetes</taxon>
        <taxon>Helotiales</taxon>
        <taxon>Drepanopezizaceae</taxon>
        <taxon>Diplocarpon</taxon>
    </lineage>
</organism>
<gene>
    <name evidence="2" type="ORF">B2J93_4238</name>
</gene>
<comment type="caution">
    <text evidence="2">The sequence shown here is derived from an EMBL/GenBank/DDBJ whole genome shotgun (WGS) entry which is preliminary data.</text>
</comment>
<dbReference type="Proteomes" id="UP000242519">
    <property type="component" value="Unassembled WGS sequence"/>
</dbReference>
<evidence type="ECO:0000256" key="1">
    <source>
        <dbReference type="SAM" id="SignalP"/>
    </source>
</evidence>
<evidence type="ECO:0000313" key="3">
    <source>
        <dbReference type="Proteomes" id="UP000242519"/>
    </source>
</evidence>
<name>A0A218ZAY8_9HELO</name>
<feature type="signal peptide" evidence="1">
    <location>
        <begin position="1"/>
        <end position="18"/>
    </location>
</feature>
<keyword evidence="1" id="KW-0732">Signal</keyword>